<evidence type="ECO:0000313" key="4">
    <source>
        <dbReference type="Proteomes" id="UP000777002"/>
    </source>
</evidence>
<dbReference type="InterPro" id="IPR017482">
    <property type="entry name" value="Lambda-type_endonuclease"/>
</dbReference>
<dbReference type="Pfam" id="PF09588">
    <property type="entry name" value="YqaJ"/>
    <property type="match status" value="1"/>
</dbReference>
<gene>
    <name evidence="3" type="ORF">H5985_02600</name>
</gene>
<dbReference type="InterPro" id="IPR011604">
    <property type="entry name" value="PDDEXK-like_dom_sf"/>
</dbReference>
<sequence>MTIANLIPLPATRADWLKLRQIGIGGSDVAALLGLSKWRTPLDVYISKIETPEESDNASMEWGRRLEPVIRQKYAEAVGMEVSVPGVMFQHPEHEFMIADVDGIRTDGRIVEIKTARTQQGWGEEGTDEIPDYYKTQVQHYMTVLGINSCDVAVLIGASDFRIYTVESDPELEALLIEAEADFWHNHVEPQLPPPPMTIEEMKVAFPVSKKAAVEATDEVFDHVEQLALVTEKLKALKEEEETHKAAIQAAMGEADTLSHLGQVICTWKSSKPVARFDSAALKAAMPDIYNQYLKTGAPARRFVLKI</sequence>
<dbReference type="InterPro" id="IPR011335">
    <property type="entry name" value="Restrct_endonuc-II-like"/>
</dbReference>
<evidence type="ECO:0000259" key="2">
    <source>
        <dbReference type="Pfam" id="PF09588"/>
    </source>
</evidence>
<reference evidence="3 4" key="1">
    <citation type="journal article" date="2021" name="Sci. Rep.">
        <title>The distribution of antibiotic resistance genes in chicken gut microbiota commensals.</title>
        <authorList>
            <person name="Juricova H."/>
            <person name="Matiasovicova J."/>
            <person name="Kubasova T."/>
            <person name="Cejkova D."/>
            <person name="Rychlik I."/>
        </authorList>
    </citation>
    <scope>NUCLEOTIDE SEQUENCE [LARGE SCALE GENOMIC DNA]</scope>
    <source>
        <strain evidence="3 4">An562</strain>
    </source>
</reference>
<dbReference type="PANTHER" id="PTHR46609">
    <property type="entry name" value="EXONUCLEASE, PHAGE-TYPE/RECB, C-TERMINAL DOMAIN-CONTAINING PROTEIN"/>
    <property type="match status" value="1"/>
</dbReference>
<dbReference type="Proteomes" id="UP000777002">
    <property type="component" value="Unassembled WGS sequence"/>
</dbReference>
<protein>
    <submittedName>
        <fullName evidence="3">YqaJ viral recombinase family protein</fullName>
    </submittedName>
</protein>
<dbReference type="PANTHER" id="PTHR46609:SF6">
    <property type="entry name" value="EXONUCLEASE, PHAGE-TYPE_RECB, C-TERMINAL DOMAIN-CONTAINING PROTEIN-RELATED"/>
    <property type="match status" value="1"/>
</dbReference>
<dbReference type="InterPro" id="IPR019080">
    <property type="entry name" value="YqaJ_viral_recombinase"/>
</dbReference>
<dbReference type="RefSeq" id="WP_205049760.1">
    <property type="nucleotide sequence ID" value="NZ_JACJKX010000003.1"/>
</dbReference>
<evidence type="ECO:0000256" key="1">
    <source>
        <dbReference type="SAM" id="Coils"/>
    </source>
</evidence>
<dbReference type="SUPFAM" id="SSF52980">
    <property type="entry name" value="Restriction endonuclease-like"/>
    <property type="match status" value="1"/>
</dbReference>
<dbReference type="EMBL" id="JACJKX010000003">
    <property type="protein sequence ID" value="MBM6928159.1"/>
    <property type="molecule type" value="Genomic_DNA"/>
</dbReference>
<evidence type="ECO:0000313" key="3">
    <source>
        <dbReference type="EMBL" id="MBM6928159.1"/>
    </source>
</evidence>
<name>A0ABS2GRU1_9BURK</name>
<comment type="caution">
    <text evidence="3">The sequence shown here is derived from an EMBL/GenBank/DDBJ whole genome shotgun (WGS) entry which is preliminary data.</text>
</comment>
<proteinExistence type="predicted"/>
<accession>A0ABS2GRU1</accession>
<dbReference type="InterPro" id="IPR051703">
    <property type="entry name" value="NF-kappa-B_Signaling_Reg"/>
</dbReference>
<keyword evidence="1" id="KW-0175">Coiled coil</keyword>
<organism evidence="3 4">
    <name type="scientific">Parasutterella secunda</name>
    <dbReference type="NCBI Taxonomy" id="626947"/>
    <lineage>
        <taxon>Bacteria</taxon>
        <taxon>Pseudomonadati</taxon>
        <taxon>Pseudomonadota</taxon>
        <taxon>Betaproteobacteria</taxon>
        <taxon>Burkholderiales</taxon>
        <taxon>Sutterellaceae</taxon>
        <taxon>Parasutterella</taxon>
    </lineage>
</organism>
<dbReference type="Gene3D" id="3.90.320.10">
    <property type="match status" value="1"/>
</dbReference>
<feature type="coiled-coil region" evidence="1">
    <location>
        <begin position="227"/>
        <end position="254"/>
    </location>
</feature>
<feature type="domain" description="YqaJ viral recombinase" evidence="2">
    <location>
        <begin position="15"/>
        <end position="146"/>
    </location>
</feature>
<keyword evidence="4" id="KW-1185">Reference proteome</keyword>
<dbReference type="NCBIfam" id="TIGR03033">
    <property type="entry name" value="phage_rel_nuc"/>
    <property type="match status" value="1"/>
</dbReference>